<gene>
    <name evidence="3" type="ORF">L9F63_006577</name>
</gene>
<name>A0AAD7ZB68_DIPPU</name>
<keyword evidence="1" id="KW-0175">Coiled coil</keyword>
<dbReference type="EMBL" id="JASPKZ010009390">
    <property type="protein sequence ID" value="KAJ9576803.1"/>
    <property type="molecule type" value="Genomic_DNA"/>
</dbReference>
<evidence type="ECO:0000313" key="4">
    <source>
        <dbReference type="Proteomes" id="UP001233999"/>
    </source>
</evidence>
<accession>A0AAD7ZB68</accession>
<feature type="compositionally biased region" description="Basic residues" evidence="2">
    <location>
        <begin position="303"/>
        <end position="315"/>
    </location>
</feature>
<reference evidence="3" key="1">
    <citation type="journal article" date="2023" name="IScience">
        <title>Live-bearing cockroach genome reveals convergent evolutionary mechanisms linked to viviparity in insects and beyond.</title>
        <authorList>
            <person name="Fouks B."/>
            <person name="Harrison M.C."/>
            <person name="Mikhailova A.A."/>
            <person name="Marchal E."/>
            <person name="English S."/>
            <person name="Carruthers M."/>
            <person name="Jennings E.C."/>
            <person name="Chiamaka E.L."/>
            <person name="Frigard R.A."/>
            <person name="Pippel M."/>
            <person name="Attardo G.M."/>
            <person name="Benoit J.B."/>
            <person name="Bornberg-Bauer E."/>
            <person name="Tobe S.S."/>
        </authorList>
    </citation>
    <scope>NUCLEOTIDE SEQUENCE</scope>
    <source>
        <strain evidence="3">Stay&amp;Tobe</strain>
    </source>
</reference>
<feature type="coiled-coil region" evidence="1">
    <location>
        <begin position="66"/>
        <end position="104"/>
    </location>
</feature>
<reference evidence="3" key="2">
    <citation type="submission" date="2023-05" db="EMBL/GenBank/DDBJ databases">
        <authorList>
            <person name="Fouks B."/>
        </authorList>
    </citation>
    <scope>NUCLEOTIDE SEQUENCE</scope>
    <source>
        <strain evidence="3">Stay&amp;Tobe</strain>
        <tissue evidence="3">Testes</tissue>
    </source>
</reference>
<feature type="coiled-coil region" evidence="1">
    <location>
        <begin position="134"/>
        <end position="193"/>
    </location>
</feature>
<comment type="caution">
    <text evidence="3">The sequence shown here is derived from an EMBL/GenBank/DDBJ whole genome shotgun (WGS) entry which is preliminary data.</text>
</comment>
<evidence type="ECO:0000256" key="2">
    <source>
        <dbReference type="SAM" id="MobiDB-lite"/>
    </source>
</evidence>
<keyword evidence="4" id="KW-1185">Reference proteome</keyword>
<evidence type="ECO:0000313" key="3">
    <source>
        <dbReference type="EMBL" id="KAJ9576803.1"/>
    </source>
</evidence>
<protein>
    <submittedName>
        <fullName evidence="3">Uncharacterized protein</fullName>
    </submittedName>
</protein>
<dbReference type="Proteomes" id="UP001233999">
    <property type="component" value="Unassembled WGS sequence"/>
</dbReference>
<proteinExistence type="predicted"/>
<dbReference type="AlphaFoldDB" id="A0AAD7ZB68"/>
<feature type="region of interest" description="Disordered" evidence="2">
    <location>
        <begin position="295"/>
        <end position="327"/>
    </location>
</feature>
<organism evidence="3 4">
    <name type="scientific">Diploptera punctata</name>
    <name type="common">Pacific beetle cockroach</name>
    <dbReference type="NCBI Taxonomy" id="6984"/>
    <lineage>
        <taxon>Eukaryota</taxon>
        <taxon>Metazoa</taxon>
        <taxon>Ecdysozoa</taxon>
        <taxon>Arthropoda</taxon>
        <taxon>Hexapoda</taxon>
        <taxon>Insecta</taxon>
        <taxon>Pterygota</taxon>
        <taxon>Neoptera</taxon>
        <taxon>Polyneoptera</taxon>
        <taxon>Dictyoptera</taxon>
        <taxon>Blattodea</taxon>
        <taxon>Blaberoidea</taxon>
        <taxon>Blaberidae</taxon>
        <taxon>Diplopterinae</taxon>
        <taxon>Diploptera</taxon>
    </lineage>
</organism>
<evidence type="ECO:0000256" key="1">
    <source>
        <dbReference type="SAM" id="Coils"/>
    </source>
</evidence>
<sequence length="327" mass="38287">MEPRAQKEESVALENTHTIISKSIQVVKAALSDELTKIHTTNCLIEKDMGKAEQLNCSLILRQKEVEIMKNNLEKTLQESETYKEEMQAAVTQIKQEIIDIKEKQKLTVSHCHEKRQDLMRYLDECRSDSMKKSNQTEAEIDVERKSNANLKEKLNEIHKEKVSAKRNSTEQIKILENKIKKLEEDLDSIVIKPSEWRKSHIPPNKPPSIEMPIPNEVYMKPPLFKRFSSNKPKMRKQFAESDSDQSSIDFNDYINRVRTDVRPDSDGASKKRKKIFYSLHPPMMEYKEKMQDTYTNRSHYIPPKKHVSTKSKRKKEFEPLDLLSTL</sequence>